<dbReference type="InterPro" id="IPR026893">
    <property type="entry name" value="Tyr/Ser_Pase_IphP-type"/>
</dbReference>
<dbReference type="InterPro" id="IPR000387">
    <property type="entry name" value="Tyr_Pase_dom"/>
</dbReference>
<proteinExistence type="inferred from homology"/>
<dbReference type="PROSITE" id="PS00383">
    <property type="entry name" value="TYR_PHOSPHATASE_1"/>
    <property type="match status" value="1"/>
</dbReference>
<dbReference type="RefSeq" id="WP_353948624.1">
    <property type="nucleotide sequence ID" value="NZ_CP159510.1"/>
</dbReference>
<dbReference type="AlphaFoldDB" id="A0AAU8IHE5"/>
<evidence type="ECO:0000313" key="3">
    <source>
        <dbReference type="EMBL" id="XCJ17376.1"/>
    </source>
</evidence>
<dbReference type="Gene3D" id="3.90.190.10">
    <property type="entry name" value="Protein tyrosine phosphatase superfamily"/>
    <property type="match status" value="1"/>
</dbReference>
<keyword evidence="3" id="KW-0378">Hydrolase</keyword>
<sequence>MPSRRILLSGTLNTRDLGGYPAEEGRITRFGRIIRSDAPLMFTADDITLLKQAGVTAAIDFRSKKEIMKKPSAFAQTPGFHYFHCPFVIGNQDPGSKAGVPPLYARIIADFPAMRQIFKIITREKGAVLIHCAAGKDRTGVVSALLLLAAGVPVSDILADYQISYTYLRTRIIEQLKRDPQLPAYFGRSDMEYMEMTLDQFFKTFGDIGKYLTTIGLTGEEKQLLKQKLFLPSAMG</sequence>
<dbReference type="Pfam" id="PF13350">
    <property type="entry name" value="Y_phosphatase3"/>
    <property type="match status" value="1"/>
</dbReference>
<evidence type="ECO:0000259" key="2">
    <source>
        <dbReference type="PROSITE" id="PS50056"/>
    </source>
</evidence>
<dbReference type="InterPro" id="IPR029021">
    <property type="entry name" value="Prot-tyrosine_phosphatase-like"/>
</dbReference>
<evidence type="ECO:0000256" key="1">
    <source>
        <dbReference type="ARBA" id="ARBA00009580"/>
    </source>
</evidence>
<dbReference type="PROSITE" id="PS50056">
    <property type="entry name" value="TYR_PHOSPHATASE_2"/>
    <property type="match status" value="1"/>
</dbReference>
<accession>A0AAU8IHE5</accession>
<dbReference type="PANTHER" id="PTHR31126:SF1">
    <property type="entry name" value="TYROSINE SPECIFIC PROTEIN PHOSPHATASES DOMAIN-CONTAINING PROTEIN"/>
    <property type="match status" value="1"/>
</dbReference>
<comment type="similarity">
    <text evidence="1">Belongs to the protein-tyrosine phosphatase family.</text>
</comment>
<protein>
    <submittedName>
        <fullName evidence="3">Tyrosine-protein phosphatase</fullName>
        <ecNumber evidence="3">3.1.3.48</ecNumber>
    </submittedName>
</protein>
<dbReference type="GO" id="GO:0004725">
    <property type="term" value="F:protein tyrosine phosphatase activity"/>
    <property type="evidence" value="ECO:0007669"/>
    <property type="project" value="UniProtKB-EC"/>
</dbReference>
<gene>
    <name evidence="3" type="ORF">ABNN70_02285</name>
</gene>
<organism evidence="3">
    <name type="scientific">Sporolactobacillus sp. Y61</name>
    <dbReference type="NCBI Taxonomy" id="3160863"/>
    <lineage>
        <taxon>Bacteria</taxon>
        <taxon>Bacillati</taxon>
        <taxon>Bacillota</taxon>
        <taxon>Bacilli</taxon>
        <taxon>Bacillales</taxon>
        <taxon>Sporolactobacillaceae</taxon>
        <taxon>Sporolactobacillus</taxon>
    </lineage>
</organism>
<dbReference type="EMBL" id="CP159510">
    <property type="protein sequence ID" value="XCJ17376.1"/>
    <property type="molecule type" value="Genomic_DNA"/>
</dbReference>
<feature type="domain" description="Tyrosine specific protein phosphatases" evidence="2">
    <location>
        <begin position="115"/>
        <end position="158"/>
    </location>
</feature>
<dbReference type="EC" id="3.1.3.48" evidence="3"/>
<dbReference type="PANTHER" id="PTHR31126">
    <property type="entry name" value="TYROSINE-PROTEIN PHOSPHATASE"/>
    <property type="match status" value="1"/>
</dbReference>
<dbReference type="SUPFAM" id="SSF52799">
    <property type="entry name" value="(Phosphotyrosine protein) phosphatases II"/>
    <property type="match status" value="1"/>
</dbReference>
<dbReference type="InterPro" id="IPR016130">
    <property type="entry name" value="Tyr_Pase_AS"/>
</dbReference>
<name>A0AAU8IHE5_9BACL</name>
<reference evidence="3" key="1">
    <citation type="submission" date="2024-06" db="EMBL/GenBank/DDBJ databases">
        <authorList>
            <person name="Fan A."/>
            <person name="Zhang F.Y."/>
            <person name="Zhang L."/>
        </authorList>
    </citation>
    <scope>NUCLEOTIDE SEQUENCE</scope>
    <source>
        <strain evidence="3">Y61</strain>
    </source>
</reference>